<dbReference type="PANTHER" id="PTHR32125:SF4">
    <property type="entry name" value="2-C-METHYL-D-ERYTHRITOL 4-PHOSPHATE CYTIDYLYLTRANSFERASE, CHLOROPLASTIC"/>
    <property type="match status" value="1"/>
</dbReference>
<dbReference type="SUPFAM" id="SSF54593">
    <property type="entry name" value="Glyoxalase/Bleomycin resistance protein/Dihydroxybiphenyl dioxygenase"/>
    <property type="match status" value="1"/>
</dbReference>
<comment type="caution">
    <text evidence="8">The sequence shown here is derived from an EMBL/GenBank/DDBJ whole genome shotgun (WGS) entry which is preliminary data.</text>
</comment>
<feature type="site" description="Transition state stabilizer" evidence="7">
    <location>
        <position position="9"/>
    </location>
</feature>
<evidence type="ECO:0000256" key="6">
    <source>
        <dbReference type="ARBA" id="ARBA00023229"/>
    </source>
</evidence>
<dbReference type="InterPro" id="IPR029068">
    <property type="entry name" value="Glyas_Bleomycin-R_OHBP_Dase"/>
</dbReference>
<name>A0ABU9CJU7_9BURK</name>
<sequence length="349" mass="37990">MPCAGTGSRSGSFVPKQYVSLAGLPVVAHTLAALGQVDRIAATLVVLAPDDEQFEEEVPGFAGTDKGWIARVGGDSRAATVLAGLAELKARGAQPQDWVLVHDAARCLVRPAWIERLLSTCWHDEVGGLLALPVADTLKAADDSGDRVATTIARDGKWAAQTPQMFRLGLLEPALRQAAEAGTAITDESSAVEALGHAPRLVRGDLENLKITYQPDFGLAERLLATGRRGTELRPMVPARDFDLSQEFYTDLGFVREFNRGKLAGFRFGNSAFLLQDFFEEGLASNLVLHLTLADLDTFWAKISREGLAERYGVRVEPPQQRPWGLKDMSITDPSGVLWRIAERMEVVE</sequence>
<dbReference type="InterPro" id="IPR029044">
    <property type="entry name" value="Nucleotide-diphossugar_trans"/>
</dbReference>
<dbReference type="EC" id="2.7.7.60" evidence="7"/>
<dbReference type="InterPro" id="IPR018294">
    <property type="entry name" value="ISPD_synthase_CS"/>
</dbReference>
<keyword evidence="5 7" id="KW-0548">Nucleotidyltransferase</keyword>
<evidence type="ECO:0000256" key="4">
    <source>
        <dbReference type="ARBA" id="ARBA00022679"/>
    </source>
</evidence>
<feature type="site" description="Positions MEP for the nucleophilic attack" evidence="7">
    <location>
        <position position="210"/>
    </location>
</feature>
<keyword evidence="4 7" id="KW-0808">Transferase</keyword>
<dbReference type="PANTHER" id="PTHR32125">
    <property type="entry name" value="2-C-METHYL-D-ERYTHRITOL 4-PHOSPHATE CYTIDYLYLTRANSFERASE, CHLOROPLASTIC"/>
    <property type="match status" value="1"/>
</dbReference>
<dbReference type="InterPro" id="IPR034683">
    <property type="entry name" value="IspD/TarI"/>
</dbReference>
<evidence type="ECO:0000256" key="7">
    <source>
        <dbReference type="HAMAP-Rule" id="MF_00108"/>
    </source>
</evidence>
<comment type="pathway">
    <text evidence="2 7">Isoprenoid biosynthesis; isopentenyl diphosphate biosynthesis via DXP pathway; isopentenyl diphosphate from 1-deoxy-D-xylulose 5-phosphate: step 2/6.</text>
</comment>
<evidence type="ECO:0000256" key="5">
    <source>
        <dbReference type="ARBA" id="ARBA00022695"/>
    </source>
</evidence>
<evidence type="ECO:0000313" key="9">
    <source>
        <dbReference type="Proteomes" id="UP001365405"/>
    </source>
</evidence>
<reference evidence="8 9" key="1">
    <citation type="submission" date="2024-04" db="EMBL/GenBank/DDBJ databases">
        <title>Novel species of the genus Ideonella isolated from streams.</title>
        <authorList>
            <person name="Lu H."/>
        </authorList>
    </citation>
    <scope>NUCLEOTIDE SEQUENCE [LARGE SCALE GENOMIC DNA]</scope>
    <source>
        <strain evidence="8 9">DXS22W</strain>
    </source>
</reference>
<evidence type="ECO:0000256" key="1">
    <source>
        <dbReference type="ARBA" id="ARBA00001282"/>
    </source>
</evidence>
<comment type="similarity">
    <text evidence="3 7">Belongs to the IspD/TarI cytidylyltransferase family. IspD subfamily.</text>
</comment>
<feature type="site" description="Transition state stabilizer" evidence="7">
    <location>
        <position position="16"/>
    </location>
</feature>
<gene>
    <name evidence="7 8" type="primary">ispD</name>
    <name evidence="8" type="ORF">AACH10_17855</name>
</gene>
<comment type="catalytic activity">
    <reaction evidence="1 7">
        <text>2-C-methyl-D-erythritol 4-phosphate + CTP + H(+) = 4-CDP-2-C-methyl-D-erythritol + diphosphate</text>
        <dbReference type="Rhea" id="RHEA:13429"/>
        <dbReference type="ChEBI" id="CHEBI:15378"/>
        <dbReference type="ChEBI" id="CHEBI:33019"/>
        <dbReference type="ChEBI" id="CHEBI:37563"/>
        <dbReference type="ChEBI" id="CHEBI:57823"/>
        <dbReference type="ChEBI" id="CHEBI:58262"/>
        <dbReference type="EC" id="2.7.7.60"/>
    </reaction>
</comment>
<dbReference type="InterPro" id="IPR050088">
    <property type="entry name" value="IspD/TarI_cytidylyltransf_bact"/>
</dbReference>
<keyword evidence="6 7" id="KW-0414">Isoprene biosynthesis</keyword>
<dbReference type="Pfam" id="PF01128">
    <property type="entry name" value="IspD"/>
    <property type="match status" value="1"/>
</dbReference>
<evidence type="ECO:0000256" key="2">
    <source>
        <dbReference type="ARBA" id="ARBA00004787"/>
    </source>
</evidence>
<dbReference type="Gene3D" id="3.10.180.10">
    <property type="entry name" value="2,3-Dihydroxybiphenyl 1,2-Dioxygenase, domain 1"/>
    <property type="match status" value="1"/>
</dbReference>
<dbReference type="SUPFAM" id="SSF53448">
    <property type="entry name" value="Nucleotide-diphospho-sugar transferases"/>
    <property type="match status" value="1"/>
</dbReference>
<dbReference type="EMBL" id="JBBUTH010000009">
    <property type="protein sequence ID" value="MEK8052122.1"/>
    <property type="molecule type" value="Genomic_DNA"/>
</dbReference>
<accession>A0ABU9CJU7</accession>
<dbReference type="Proteomes" id="UP001365405">
    <property type="component" value="Unassembled WGS sequence"/>
</dbReference>
<dbReference type="CDD" id="cd02516">
    <property type="entry name" value="CDP-ME_synthetase"/>
    <property type="match status" value="1"/>
</dbReference>
<protein>
    <recommendedName>
        <fullName evidence="7">2-C-methyl-D-erythritol 4-phosphate cytidylyltransferase</fullName>
        <ecNumber evidence="7">2.7.7.60</ecNumber>
    </recommendedName>
    <alternativeName>
        <fullName evidence="7">4-diphosphocytidyl-2C-methyl-D-erythritol synthase</fullName>
    </alternativeName>
    <alternativeName>
        <fullName evidence="7">MEP cytidylyltransferase</fullName>
        <shortName evidence="7">MCT</shortName>
    </alternativeName>
</protein>
<dbReference type="Gene3D" id="3.90.550.10">
    <property type="entry name" value="Spore Coat Polysaccharide Biosynthesis Protein SpsA, Chain A"/>
    <property type="match status" value="1"/>
</dbReference>
<evidence type="ECO:0000256" key="3">
    <source>
        <dbReference type="ARBA" id="ARBA00009789"/>
    </source>
</evidence>
<dbReference type="PROSITE" id="PS01295">
    <property type="entry name" value="ISPD"/>
    <property type="match status" value="1"/>
</dbReference>
<dbReference type="GO" id="GO:0050518">
    <property type="term" value="F:2-C-methyl-D-erythritol 4-phosphate cytidylyltransferase activity"/>
    <property type="evidence" value="ECO:0007669"/>
    <property type="project" value="UniProtKB-EC"/>
</dbReference>
<evidence type="ECO:0000313" key="8">
    <source>
        <dbReference type="EMBL" id="MEK8052122.1"/>
    </source>
</evidence>
<dbReference type="HAMAP" id="MF_00108">
    <property type="entry name" value="IspD"/>
    <property type="match status" value="1"/>
</dbReference>
<dbReference type="InterPro" id="IPR001228">
    <property type="entry name" value="IspD"/>
</dbReference>
<keyword evidence="9" id="KW-1185">Reference proteome</keyword>
<dbReference type="NCBIfam" id="TIGR00453">
    <property type="entry name" value="ispD"/>
    <property type="match status" value="1"/>
</dbReference>
<proteinExistence type="inferred from homology"/>
<organism evidence="8 9">
    <name type="scientific">Pseudaquabacterium inlustre</name>
    <dbReference type="NCBI Taxonomy" id="2984192"/>
    <lineage>
        <taxon>Bacteria</taxon>
        <taxon>Pseudomonadati</taxon>
        <taxon>Pseudomonadota</taxon>
        <taxon>Betaproteobacteria</taxon>
        <taxon>Burkholderiales</taxon>
        <taxon>Sphaerotilaceae</taxon>
        <taxon>Pseudaquabacterium</taxon>
    </lineage>
</organism>
<feature type="site" description="Positions MEP for the nucleophilic attack" evidence="7">
    <location>
        <position position="154"/>
    </location>
</feature>
<comment type="function">
    <text evidence="7">Catalyzes the formation of 4-diphosphocytidyl-2-C-methyl-D-erythritol from CTP and 2-C-methyl-D-erythritol 4-phosphate (MEP).</text>
</comment>